<dbReference type="InterPro" id="IPR058533">
    <property type="entry name" value="Cation_efflux_TM"/>
</dbReference>
<dbReference type="GO" id="GO:0008324">
    <property type="term" value="F:monoatomic cation transmembrane transporter activity"/>
    <property type="evidence" value="ECO:0007669"/>
    <property type="project" value="InterPro"/>
</dbReference>
<reference evidence="7" key="1">
    <citation type="journal article" date="2021" name="Nat. Microbiol.">
        <title>Cocultivation of an ultrasmall environmental parasitic bacterium with lytic ability against bacteria associated with wastewater foams.</title>
        <authorList>
            <person name="Batinovic S."/>
            <person name="Rose J.J.A."/>
            <person name="Ratcliffe J."/>
            <person name="Seviour R.J."/>
            <person name="Petrovski S."/>
        </authorList>
    </citation>
    <scope>NUCLEOTIDE SEQUENCE</scope>
    <source>
        <strain evidence="7">CON44</strain>
    </source>
</reference>
<dbReference type="InterPro" id="IPR027469">
    <property type="entry name" value="Cation_efflux_TMD_sf"/>
</dbReference>
<keyword evidence="2" id="KW-0813">Transport</keyword>
<dbReference type="SUPFAM" id="SSF161111">
    <property type="entry name" value="Cation efflux protein transmembrane domain-like"/>
    <property type="match status" value="1"/>
</dbReference>
<protein>
    <submittedName>
        <fullName evidence="7">Cation diffusion facilitator family transporter</fullName>
    </submittedName>
</protein>
<dbReference type="EMBL" id="CP045810">
    <property type="protein sequence ID" value="QHN38943.1"/>
    <property type="molecule type" value="Genomic_DNA"/>
</dbReference>
<keyword evidence="4" id="KW-1133">Transmembrane helix</keyword>
<name>A0A857M981_9ACTN</name>
<dbReference type="RefSeq" id="WP_005186108.1">
    <property type="nucleotide sequence ID" value="NZ_CP045804.1"/>
</dbReference>
<organism evidence="7">
    <name type="scientific">Gordonia amarae</name>
    <dbReference type="NCBI Taxonomy" id="36821"/>
    <lineage>
        <taxon>Bacteria</taxon>
        <taxon>Bacillati</taxon>
        <taxon>Actinomycetota</taxon>
        <taxon>Actinomycetes</taxon>
        <taxon>Mycobacteriales</taxon>
        <taxon>Gordoniaceae</taxon>
        <taxon>Gordonia</taxon>
    </lineage>
</organism>
<dbReference type="GO" id="GO:0006829">
    <property type="term" value="P:zinc ion transport"/>
    <property type="evidence" value="ECO:0007669"/>
    <property type="project" value="InterPro"/>
</dbReference>
<evidence type="ECO:0000256" key="1">
    <source>
        <dbReference type="ARBA" id="ARBA00004141"/>
    </source>
</evidence>
<evidence type="ECO:0000256" key="5">
    <source>
        <dbReference type="ARBA" id="ARBA00023136"/>
    </source>
</evidence>
<keyword evidence="3" id="KW-0812">Transmembrane</keyword>
<evidence type="ECO:0000259" key="6">
    <source>
        <dbReference type="Pfam" id="PF01545"/>
    </source>
</evidence>
<feature type="domain" description="Cation efflux protein transmembrane" evidence="6">
    <location>
        <begin position="30"/>
        <end position="237"/>
    </location>
</feature>
<dbReference type="AlphaFoldDB" id="A0A857M981"/>
<gene>
    <name evidence="7" type="ORF">GII30_06960</name>
</gene>
<accession>A0A857M981</accession>
<dbReference type="Pfam" id="PF01545">
    <property type="entry name" value="Cation_efflux"/>
    <property type="match status" value="1"/>
</dbReference>
<proteinExistence type="predicted"/>
<dbReference type="InterPro" id="IPR040177">
    <property type="entry name" value="SLC30A9"/>
</dbReference>
<dbReference type="Gene3D" id="1.20.1510.10">
    <property type="entry name" value="Cation efflux protein transmembrane domain"/>
    <property type="match status" value="1"/>
</dbReference>
<evidence type="ECO:0000256" key="2">
    <source>
        <dbReference type="ARBA" id="ARBA00022448"/>
    </source>
</evidence>
<evidence type="ECO:0000256" key="3">
    <source>
        <dbReference type="ARBA" id="ARBA00022692"/>
    </source>
</evidence>
<dbReference type="PANTHER" id="PTHR13414:SF9">
    <property type="entry name" value="PROTON-COUPLED ZINC ANTIPORTER SLC30A9, MITOCHONDRIAL"/>
    <property type="match status" value="1"/>
</dbReference>
<keyword evidence="5" id="KW-0472">Membrane</keyword>
<comment type="subcellular location">
    <subcellularLocation>
        <location evidence="1">Membrane</location>
        <topology evidence="1">Multi-pass membrane protein</topology>
    </subcellularLocation>
</comment>
<evidence type="ECO:0000313" key="7">
    <source>
        <dbReference type="EMBL" id="QHN38943.1"/>
    </source>
</evidence>
<evidence type="ECO:0000256" key="4">
    <source>
        <dbReference type="ARBA" id="ARBA00022989"/>
    </source>
</evidence>
<dbReference type="NCBIfam" id="TIGR01297">
    <property type="entry name" value="CDF"/>
    <property type="match status" value="1"/>
</dbReference>
<sequence length="332" mass="35577">MRDEQDQWPATGQAEGATAPDAGNESLTTVVVAFVMNVLVAVAKSVAALLTGSAAMVAEAAHSWADSGNEVFLLIAERRGARGRDGRHPFGYGRETYIWSMFAAFGLFTVGAVVSIMHGVTSLRHPEEGGEYLIGYIVLAISFVLEGISFLQSLRAARSGGQRLSMHPVRYIIRTSNTTLRAVFVEDAAALLGLTIAAICMGLHEATGQAAWDAAGSILVGVLLAFIAVFLIMRNSDFLIGQPALPARRELALRHLLEHPMIERVTYLHLEYVGPEQYYLVAAVDIVGDLAEHDLAVRLRDIEAQIEGIDSVVEAVLTLATPDEPSLAPGSA</sequence>
<dbReference type="GO" id="GO:0016020">
    <property type="term" value="C:membrane"/>
    <property type="evidence" value="ECO:0007669"/>
    <property type="project" value="UniProtKB-SubCell"/>
</dbReference>
<dbReference type="InterPro" id="IPR002524">
    <property type="entry name" value="Cation_efflux"/>
</dbReference>
<dbReference type="PANTHER" id="PTHR13414">
    <property type="entry name" value="HUEL-CATION TRANSPORTER"/>
    <property type="match status" value="1"/>
</dbReference>